<dbReference type="EC" id="2.4.1.54" evidence="2"/>
<feature type="compositionally biased region" description="Basic residues" evidence="1">
    <location>
        <begin position="39"/>
        <end position="57"/>
    </location>
</feature>
<protein>
    <submittedName>
        <fullName evidence="2">Undecaprenyl-phosphate mannosyltransferase</fullName>
        <ecNumber evidence="2">2.4.1.54</ecNumber>
    </submittedName>
</protein>
<keyword evidence="2" id="KW-0328">Glycosyltransferase</keyword>
<name>A0A6J4LUD9_9BACT</name>
<feature type="non-terminal residue" evidence="2">
    <location>
        <position position="261"/>
    </location>
</feature>
<proteinExistence type="predicted"/>
<feature type="compositionally biased region" description="Low complexity" evidence="1">
    <location>
        <begin position="58"/>
        <end position="82"/>
    </location>
</feature>
<organism evidence="2">
    <name type="scientific">uncultured Gemmatimonadota bacterium</name>
    <dbReference type="NCBI Taxonomy" id="203437"/>
    <lineage>
        <taxon>Bacteria</taxon>
        <taxon>Pseudomonadati</taxon>
        <taxon>Gemmatimonadota</taxon>
        <taxon>environmental samples</taxon>
    </lineage>
</organism>
<evidence type="ECO:0000313" key="2">
    <source>
        <dbReference type="EMBL" id="CAA9341911.1"/>
    </source>
</evidence>
<dbReference type="AlphaFoldDB" id="A0A6J4LUD9"/>
<feature type="compositionally biased region" description="Low complexity" evidence="1">
    <location>
        <begin position="138"/>
        <end position="148"/>
    </location>
</feature>
<accession>A0A6J4LUD9</accession>
<gene>
    <name evidence="2" type="ORF">AVDCRST_MAG68-3129</name>
</gene>
<keyword evidence="2" id="KW-0808">Transferase</keyword>
<dbReference type="GO" id="GO:0047267">
    <property type="term" value="F:undecaprenyl-phosphate mannosyltransferase activity"/>
    <property type="evidence" value="ECO:0007669"/>
    <property type="project" value="UniProtKB-EC"/>
</dbReference>
<sequence length="261" mass="28258">AARARRHPDVQREGQPPAARSIDPLARSAAGDPGGGRRLAGRHRRHGRRDRRGRAPRARAPSRGQAGAGHRVPGRLRLGAGARLRRVHPDGRGLQPRPRAHPPVPARRRGVRPGAGVALPGGPRHRGELAHHAPPPQLLRQRLRPLGHGAPGGRRHGRLQVLPARGAGHAGPGPRGEQRLLLPDRDELPRLEAGLPHRRDPDHVRGQGPGREQDVQGHRTRGHLARVAAAPALRLPPPALAARRERRRPHPPAALRPTGRM</sequence>
<dbReference type="EMBL" id="CADCTW010000144">
    <property type="protein sequence ID" value="CAA9341911.1"/>
    <property type="molecule type" value="Genomic_DNA"/>
</dbReference>
<feature type="non-terminal residue" evidence="2">
    <location>
        <position position="1"/>
    </location>
</feature>
<feature type="compositionally biased region" description="Basic and acidic residues" evidence="1">
    <location>
        <begin position="176"/>
        <end position="217"/>
    </location>
</feature>
<feature type="region of interest" description="Disordered" evidence="1">
    <location>
        <begin position="1"/>
        <end position="261"/>
    </location>
</feature>
<reference evidence="2" key="1">
    <citation type="submission" date="2020-02" db="EMBL/GenBank/DDBJ databases">
        <authorList>
            <person name="Meier V. D."/>
        </authorList>
    </citation>
    <scope>NUCLEOTIDE SEQUENCE</scope>
    <source>
        <strain evidence="2">AVDCRST_MAG68</strain>
    </source>
</reference>
<evidence type="ECO:0000256" key="1">
    <source>
        <dbReference type="SAM" id="MobiDB-lite"/>
    </source>
</evidence>